<feature type="binding site" evidence="14">
    <location>
        <position position="37"/>
    </location>
    <ligand>
        <name>substrate</name>
    </ligand>
</feature>
<dbReference type="GO" id="GO:0004618">
    <property type="term" value="F:phosphoglycerate kinase activity"/>
    <property type="evidence" value="ECO:0007669"/>
    <property type="project" value="UniProtKB-UniRule"/>
</dbReference>
<comment type="subunit">
    <text evidence="5 14">Monomer.</text>
</comment>
<dbReference type="Proteomes" id="UP000278632">
    <property type="component" value="Unassembled WGS sequence"/>
</dbReference>
<keyword evidence="8 14" id="KW-0963">Cytoplasm</keyword>
<comment type="caution">
    <text evidence="18">The sequence shown here is derived from an EMBL/GenBank/DDBJ whole genome shotgun (WGS) entry which is preliminary data.</text>
</comment>
<keyword evidence="11 14" id="KW-0418">Kinase</keyword>
<dbReference type="GO" id="GO:0043531">
    <property type="term" value="F:ADP binding"/>
    <property type="evidence" value="ECO:0007669"/>
    <property type="project" value="TreeGrafter"/>
</dbReference>
<dbReference type="AlphaFoldDB" id="A0A3N0BIW8"/>
<evidence type="ECO:0000256" key="6">
    <source>
        <dbReference type="ARBA" id="ARBA00013061"/>
    </source>
</evidence>
<organism evidence="18 19">
    <name type="scientific">Paraeggerthella hongkongensis</name>
    <dbReference type="NCBI Taxonomy" id="230658"/>
    <lineage>
        <taxon>Bacteria</taxon>
        <taxon>Bacillati</taxon>
        <taxon>Actinomycetota</taxon>
        <taxon>Coriobacteriia</taxon>
        <taxon>Eggerthellales</taxon>
        <taxon>Eggerthellaceae</taxon>
        <taxon>Paraeggerthella</taxon>
    </lineage>
</organism>
<accession>A0A3N0BIW8</accession>
<evidence type="ECO:0000256" key="1">
    <source>
        <dbReference type="ARBA" id="ARBA00000642"/>
    </source>
</evidence>
<evidence type="ECO:0000256" key="7">
    <source>
        <dbReference type="ARBA" id="ARBA00016471"/>
    </source>
</evidence>
<evidence type="ECO:0000256" key="16">
    <source>
        <dbReference type="PIRSR" id="PIRSR000724-2"/>
    </source>
</evidence>
<evidence type="ECO:0000256" key="4">
    <source>
        <dbReference type="ARBA" id="ARBA00008982"/>
    </source>
</evidence>
<dbReference type="HAMAP" id="MF_00145">
    <property type="entry name" value="Phosphoglyc_kinase"/>
    <property type="match status" value="1"/>
</dbReference>
<dbReference type="Gene3D" id="3.40.50.1260">
    <property type="entry name" value="Phosphoglycerate kinase, N-terminal domain"/>
    <property type="match status" value="2"/>
</dbReference>
<keyword evidence="19" id="KW-1185">Reference proteome</keyword>
<dbReference type="PANTHER" id="PTHR11406:SF23">
    <property type="entry name" value="PHOSPHOGLYCERATE KINASE 1, CHLOROPLASTIC-RELATED"/>
    <property type="match status" value="1"/>
</dbReference>
<feature type="binding site" evidence="14 15">
    <location>
        <begin position="22"/>
        <end position="24"/>
    </location>
    <ligand>
        <name>substrate</name>
    </ligand>
</feature>
<feature type="binding site" evidence="14 16">
    <location>
        <position position="325"/>
    </location>
    <ligand>
        <name>ATP</name>
        <dbReference type="ChEBI" id="CHEBI:30616"/>
    </ligand>
</feature>
<comment type="pathway">
    <text evidence="3 14">Carbohydrate degradation; glycolysis; pyruvate from D-glyceraldehyde 3-phosphate: step 2/5.</text>
</comment>
<dbReference type="GO" id="GO:0005524">
    <property type="term" value="F:ATP binding"/>
    <property type="evidence" value="ECO:0007669"/>
    <property type="project" value="UniProtKB-KW"/>
</dbReference>
<reference evidence="19" key="1">
    <citation type="submission" date="2018-05" db="EMBL/GenBank/DDBJ databases">
        <title>Genome Sequencing of selected type strains of the family Eggerthellaceae.</title>
        <authorList>
            <person name="Danylec N."/>
            <person name="Stoll D.A."/>
            <person name="Doetsch A."/>
            <person name="Huch M."/>
        </authorList>
    </citation>
    <scope>NUCLEOTIDE SEQUENCE [LARGE SCALE GENOMIC DNA]</scope>
    <source>
        <strain evidence="19">DSM 16106</strain>
    </source>
</reference>
<evidence type="ECO:0000256" key="10">
    <source>
        <dbReference type="ARBA" id="ARBA00022741"/>
    </source>
</evidence>
<dbReference type="EC" id="2.7.2.3" evidence="6 14"/>
<keyword evidence="13 14" id="KW-0324">Glycolysis</keyword>
<comment type="catalytic activity">
    <reaction evidence="1 14 17">
        <text>(2R)-3-phosphoglycerate + ATP = (2R)-3-phospho-glyceroyl phosphate + ADP</text>
        <dbReference type="Rhea" id="RHEA:14801"/>
        <dbReference type="ChEBI" id="CHEBI:30616"/>
        <dbReference type="ChEBI" id="CHEBI:57604"/>
        <dbReference type="ChEBI" id="CHEBI:58272"/>
        <dbReference type="ChEBI" id="CHEBI:456216"/>
        <dbReference type="EC" id="2.7.2.3"/>
    </reaction>
</comment>
<evidence type="ECO:0000256" key="9">
    <source>
        <dbReference type="ARBA" id="ARBA00022679"/>
    </source>
</evidence>
<dbReference type="PANTHER" id="PTHR11406">
    <property type="entry name" value="PHOSPHOGLYCERATE KINASE"/>
    <property type="match status" value="1"/>
</dbReference>
<dbReference type="GO" id="GO:0005829">
    <property type="term" value="C:cytosol"/>
    <property type="evidence" value="ECO:0007669"/>
    <property type="project" value="TreeGrafter"/>
</dbReference>
<feature type="binding site" evidence="15">
    <location>
        <position position="120"/>
    </location>
    <ligand>
        <name>(2R)-3-phosphoglycerate</name>
        <dbReference type="ChEBI" id="CHEBI:58272"/>
    </ligand>
</feature>
<feature type="binding site" evidence="14 16">
    <location>
        <position position="203"/>
    </location>
    <ligand>
        <name>ATP</name>
        <dbReference type="ChEBI" id="CHEBI:30616"/>
    </ligand>
</feature>
<feature type="binding site" evidence="14 16">
    <location>
        <position position="294"/>
    </location>
    <ligand>
        <name>ATP</name>
        <dbReference type="ChEBI" id="CHEBI:30616"/>
    </ligand>
</feature>
<comment type="subcellular location">
    <subcellularLocation>
        <location evidence="2 14">Cytoplasm</location>
    </subcellularLocation>
</comment>
<feature type="binding site" evidence="15">
    <location>
        <position position="153"/>
    </location>
    <ligand>
        <name>(2R)-3-phosphoglycerate</name>
        <dbReference type="ChEBI" id="CHEBI:58272"/>
    </ligand>
</feature>
<protein>
    <recommendedName>
        <fullName evidence="7 14">Phosphoglycerate kinase</fullName>
        <ecNumber evidence="6 14">2.7.2.3</ecNumber>
    </recommendedName>
</protein>
<dbReference type="EMBL" id="QICD01000003">
    <property type="protein sequence ID" value="RNL48181.1"/>
    <property type="molecule type" value="Genomic_DNA"/>
</dbReference>
<comment type="similarity">
    <text evidence="4 14 17">Belongs to the phosphoglycerate kinase family.</text>
</comment>
<dbReference type="OrthoDB" id="9808460at2"/>
<dbReference type="FunFam" id="3.40.50.1260:FF:000002">
    <property type="entry name" value="Phosphoglycerate kinase"/>
    <property type="match status" value="1"/>
</dbReference>
<evidence type="ECO:0000256" key="3">
    <source>
        <dbReference type="ARBA" id="ARBA00004838"/>
    </source>
</evidence>
<proteinExistence type="inferred from homology"/>
<dbReference type="InterPro" id="IPR001576">
    <property type="entry name" value="Phosphoglycerate_kinase"/>
</dbReference>
<dbReference type="FunFam" id="3.40.50.1260:FF:000007">
    <property type="entry name" value="Phosphoglycerate kinase"/>
    <property type="match status" value="1"/>
</dbReference>
<evidence type="ECO:0000256" key="15">
    <source>
        <dbReference type="PIRSR" id="PIRSR000724-1"/>
    </source>
</evidence>
<evidence type="ECO:0000256" key="2">
    <source>
        <dbReference type="ARBA" id="ARBA00004496"/>
    </source>
</evidence>
<feature type="binding site" evidence="14 16">
    <location>
        <begin position="352"/>
        <end position="355"/>
    </location>
    <ligand>
        <name>ATP</name>
        <dbReference type="ChEBI" id="CHEBI:30616"/>
    </ligand>
</feature>
<evidence type="ECO:0000313" key="18">
    <source>
        <dbReference type="EMBL" id="RNL48181.1"/>
    </source>
</evidence>
<dbReference type="InterPro" id="IPR036043">
    <property type="entry name" value="Phosphoglycerate_kinase_sf"/>
</dbReference>
<evidence type="ECO:0000313" key="19">
    <source>
        <dbReference type="Proteomes" id="UP000278632"/>
    </source>
</evidence>
<dbReference type="GO" id="GO:0006096">
    <property type="term" value="P:glycolytic process"/>
    <property type="evidence" value="ECO:0007669"/>
    <property type="project" value="UniProtKB-UniRule"/>
</dbReference>
<dbReference type="SUPFAM" id="SSF53748">
    <property type="entry name" value="Phosphoglycerate kinase"/>
    <property type="match status" value="1"/>
</dbReference>
<feature type="binding site" evidence="14">
    <location>
        <position position="153"/>
    </location>
    <ligand>
        <name>substrate</name>
    </ligand>
</feature>
<sequence length="394" mass="41568">MADIKTIDELDAAGKRALVRVDFNVPVKDGVVTDDTRIRAALPTIEKLVAQGARVVLMSHLGRPSGEGFEESFTLRPAAQKLSELMGKPVVFAADTVGADAQVKAASLREGDVLVVENLRFDKREKKNDLAFCEELAKLGDVYVNDAFGTAHRAHASTAGVAALLPAYAGYLMQREVATLAGMLEEPKRPFVAILGGSKVSDKIKVIDALMDKCDTLVIGGGMCFTFLLAQGKQVGSSLKEEDWIERAAAMIAKADERGVKLLLPVDVVCADRFAEDAETLTVSVDDIPDAMMGLDIGPETAKLYAQAVAEAGTVFWNGPMGVFEMAAFEAGTKAVAQAVADNAEADTVIGGGDSVAAVNKFDLAAQMTFISTGGGASMELVQGEKLPGVEALR</sequence>
<feature type="binding site" evidence="14">
    <location>
        <position position="120"/>
    </location>
    <ligand>
        <name>substrate</name>
    </ligand>
</feature>
<keyword evidence="10 14" id="KW-0547">Nucleotide-binding</keyword>
<dbReference type="InterPro" id="IPR015824">
    <property type="entry name" value="Phosphoglycerate_kinase_N"/>
</dbReference>
<evidence type="ECO:0000256" key="17">
    <source>
        <dbReference type="RuleBase" id="RU000532"/>
    </source>
</evidence>
<evidence type="ECO:0000256" key="8">
    <source>
        <dbReference type="ARBA" id="ARBA00022490"/>
    </source>
</evidence>
<dbReference type="UniPathway" id="UPA00109">
    <property type="reaction ID" value="UER00185"/>
</dbReference>
<dbReference type="CDD" id="cd00318">
    <property type="entry name" value="Phosphoglycerate_kinase"/>
    <property type="match status" value="1"/>
</dbReference>
<dbReference type="RefSeq" id="WP_123191555.1">
    <property type="nucleotide sequence ID" value="NZ_QICD01000003.1"/>
</dbReference>
<name>A0A3N0BIW8_9ACTN</name>
<dbReference type="PRINTS" id="PR00477">
    <property type="entry name" value="PHGLYCKINASE"/>
</dbReference>
<keyword evidence="9 14" id="KW-0808">Transferase</keyword>
<feature type="binding site" evidence="15">
    <location>
        <position position="37"/>
    </location>
    <ligand>
        <name>(2R)-3-phosphoglycerate</name>
        <dbReference type="ChEBI" id="CHEBI:58272"/>
    </ligand>
</feature>
<evidence type="ECO:0000256" key="11">
    <source>
        <dbReference type="ARBA" id="ARBA00022777"/>
    </source>
</evidence>
<evidence type="ECO:0000256" key="13">
    <source>
        <dbReference type="ARBA" id="ARBA00023152"/>
    </source>
</evidence>
<dbReference type="GO" id="GO:0006094">
    <property type="term" value="P:gluconeogenesis"/>
    <property type="evidence" value="ECO:0007669"/>
    <property type="project" value="TreeGrafter"/>
</dbReference>
<dbReference type="PIRSF" id="PIRSF000724">
    <property type="entry name" value="Pgk"/>
    <property type="match status" value="1"/>
</dbReference>
<dbReference type="Pfam" id="PF00162">
    <property type="entry name" value="PGK"/>
    <property type="match status" value="1"/>
</dbReference>
<evidence type="ECO:0000256" key="12">
    <source>
        <dbReference type="ARBA" id="ARBA00022840"/>
    </source>
</evidence>
<gene>
    <name evidence="14 18" type="primary">pgk</name>
    <name evidence="18" type="ORF">DMP08_03275</name>
</gene>
<keyword evidence="12 14" id="KW-0067">ATP-binding</keyword>
<feature type="binding site" evidence="14 15">
    <location>
        <begin position="60"/>
        <end position="63"/>
    </location>
    <ligand>
        <name>substrate</name>
    </ligand>
</feature>
<evidence type="ECO:0000256" key="14">
    <source>
        <dbReference type="HAMAP-Rule" id="MF_00145"/>
    </source>
</evidence>
<evidence type="ECO:0000256" key="5">
    <source>
        <dbReference type="ARBA" id="ARBA00011245"/>
    </source>
</evidence>